<dbReference type="Proteomes" id="UP000189580">
    <property type="component" value="Chromosome a"/>
</dbReference>
<dbReference type="PROSITE" id="PS50048">
    <property type="entry name" value="ZN2_CY6_FUNGAL_2"/>
    <property type="match status" value="1"/>
</dbReference>
<dbReference type="EMBL" id="CP014501">
    <property type="protein sequence ID" value="ANB13540.1"/>
    <property type="molecule type" value="Genomic_DNA"/>
</dbReference>
<dbReference type="PANTHER" id="PTHR31845:SF10">
    <property type="entry name" value="ZN(II)2CYS6 TRANSCRIPTION FACTOR (EUROFUNG)"/>
    <property type="match status" value="1"/>
</dbReference>
<feature type="region of interest" description="Disordered" evidence="7">
    <location>
        <begin position="787"/>
        <end position="834"/>
    </location>
</feature>
<dbReference type="GO" id="GO:0000976">
    <property type="term" value="F:transcription cis-regulatory region binding"/>
    <property type="evidence" value="ECO:0007669"/>
    <property type="project" value="TreeGrafter"/>
</dbReference>
<evidence type="ECO:0000256" key="2">
    <source>
        <dbReference type="ARBA" id="ARBA00022723"/>
    </source>
</evidence>
<proteinExistence type="predicted"/>
<dbReference type="InterPro" id="IPR036864">
    <property type="entry name" value="Zn2-C6_fun-type_DNA-bd_sf"/>
</dbReference>
<organism evidence="9 10">
    <name type="scientific">Sugiyamaella lignohabitans</name>
    <dbReference type="NCBI Taxonomy" id="796027"/>
    <lineage>
        <taxon>Eukaryota</taxon>
        <taxon>Fungi</taxon>
        <taxon>Dikarya</taxon>
        <taxon>Ascomycota</taxon>
        <taxon>Saccharomycotina</taxon>
        <taxon>Dipodascomycetes</taxon>
        <taxon>Dipodascales</taxon>
        <taxon>Trichomonascaceae</taxon>
        <taxon>Sugiyamaella</taxon>
    </lineage>
</organism>
<evidence type="ECO:0000259" key="8">
    <source>
        <dbReference type="PROSITE" id="PS50048"/>
    </source>
</evidence>
<dbReference type="KEGG" id="slb:AWJ20_1836"/>
<accession>A0A167E1N1</accession>
<dbReference type="GO" id="GO:0000981">
    <property type="term" value="F:DNA-binding transcription factor activity, RNA polymerase II-specific"/>
    <property type="evidence" value="ECO:0007669"/>
    <property type="project" value="InterPro"/>
</dbReference>
<evidence type="ECO:0000313" key="10">
    <source>
        <dbReference type="Proteomes" id="UP000189580"/>
    </source>
</evidence>
<dbReference type="GO" id="GO:0005634">
    <property type="term" value="C:nucleus"/>
    <property type="evidence" value="ECO:0007669"/>
    <property type="project" value="UniProtKB-SubCell"/>
</dbReference>
<dbReference type="AlphaFoldDB" id="A0A167E1N1"/>
<evidence type="ECO:0000256" key="3">
    <source>
        <dbReference type="ARBA" id="ARBA00023015"/>
    </source>
</evidence>
<dbReference type="CDD" id="cd12148">
    <property type="entry name" value="fungal_TF_MHR"/>
    <property type="match status" value="1"/>
</dbReference>
<feature type="compositionally biased region" description="Polar residues" evidence="7">
    <location>
        <begin position="25"/>
        <end position="45"/>
    </location>
</feature>
<dbReference type="PANTHER" id="PTHR31845">
    <property type="entry name" value="FINGER DOMAIN PROTEIN, PUTATIVE-RELATED"/>
    <property type="match status" value="1"/>
</dbReference>
<dbReference type="PROSITE" id="PS00463">
    <property type="entry name" value="ZN2_CY6_FUNGAL_1"/>
    <property type="match status" value="1"/>
</dbReference>
<keyword evidence="5" id="KW-0804">Transcription</keyword>
<sequence>MMEAGTQVSNVLDDQSRLTPMDPMASSSLHSAQNSDREMSTQSPDGASPKSEHQAAPSTRRSKACSNCRALKVRCINSDPDDPSAPCVRCKRGHKVCVFNLGPRKRTKKTDTRVAVLEKKLELLSAALHEQNNGGTGPSSVLVPKVGGPSTSVGSLPSHWQGQSVSFQPTNTNNLNGSTNNTNVSNSMANHHQNQTITNNNQTNKPASFAIPQQHQVPPPPPMTFDSIKRTPSSTGGPITPEGGHYHYVSPGGNYHKSSLQTYESINSSTPDDFELTYTKDDNSSAPRVDTGVNVETMREEMLRSWTTLAERSNKRLELLSVSAVPKVPKYETDVVANGILSEENAQARLDMFRNVVYPVYPIMVLPDDLTVEQFRREKPLLFLCVMSMTSMVQRDPSQFESSLALHNAAYEAIIYETMVLGSMTFELLQCLILLTYWYNEPEFYHRQKSHILANLAVTIAQDLGISGGTVPSNPATSLRFEKIVTPNVLIDSGNLECRKLWLLAYSANMNVLTASRKSPSAVWSDYNDECCQLIQNSKEVPIADKRIANISKLAHVFEDISKAFYTKSKEQGPPNLSDMKTKFLLIHFEHRLGNINKSAKRAGQWSPSFDPYYHSINAYLHQAPLYVKYSASLGRSPFSEYSLAIDKTSFSQDEVECILECHTSAVKALEIFNSFGVEQYAMLPMFNYTRLVFCASILLKTLGLSMCNKAFRDVCRVPAGALSLVYGVLDRLTQVNIQYPFSNSATCFSFVIKLLLCHFDGQVQYFLCERNVEKRNIPNLQVSSQANSMDNQMTQQQQNQVPMQPLQTVGQTQSQSQAQQAQMQQSQSQAQAQNPNLLYPTTSSILYNTLSGVNGSNGVPNNVNLNNSIPGSPLEVLSAVALDPNQRRSAEPPNTDVNPPKQRSSSAEEEEYPVWFVSDDFWKDLVPNVEAFSGYDMM</sequence>
<feature type="compositionally biased region" description="Polar residues" evidence="7">
    <location>
        <begin position="1"/>
        <end position="13"/>
    </location>
</feature>
<dbReference type="Pfam" id="PF04082">
    <property type="entry name" value="Fungal_trans"/>
    <property type="match status" value="1"/>
</dbReference>
<evidence type="ECO:0000256" key="6">
    <source>
        <dbReference type="ARBA" id="ARBA00023242"/>
    </source>
</evidence>
<feature type="compositionally biased region" description="Low complexity" evidence="7">
    <location>
        <begin position="792"/>
        <end position="834"/>
    </location>
</feature>
<keyword evidence="6" id="KW-0539">Nucleus</keyword>
<dbReference type="GO" id="GO:0008270">
    <property type="term" value="F:zinc ion binding"/>
    <property type="evidence" value="ECO:0007669"/>
    <property type="project" value="InterPro"/>
</dbReference>
<reference evidence="9 10" key="1">
    <citation type="submission" date="2016-02" db="EMBL/GenBank/DDBJ databases">
        <title>Complete genome sequence and transcriptome regulation of the pentose utilising yeast Sugiyamaella lignohabitans.</title>
        <authorList>
            <person name="Bellasio M."/>
            <person name="Peymann A."/>
            <person name="Valli M."/>
            <person name="Sipitzky M."/>
            <person name="Graf A."/>
            <person name="Sauer M."/>
            <person name="Marx H."/>
            <person name="Mattanovich D."/>
        </authorList>
    </citation>
    <scope>NUCLEOTIDE SEQUENCE [LARGE SCALE GENOMIC DNA]</scope>
    <source>
        <strain evidence="9 10">CBS 10342</strain>
    </source>
</reference>
<dbReference type="Gene3D" id="4.10.240.10">
    <property type="entry name" value="Zn(2)-C6 fungal-type DNA-binding domain"/>
    <property type="match status" value="1"/>
</dbReference>
<dbReference type="CDD" id="cd00067">
    <property type="entry name" value="GAL4"/>
    <property type="match status" value="1"/>
</dbReference>
<dbReference type="RefSeq" id="XP_018736017.1">
    <property type="nucleotide sequence ID" value="XM_018878745.1"/>
</dbReference>
<comment type="subcellular location">
    <subcellularLocation>
        <location evidence="1">Nucleus</location>
    </subcellularLocation>
</comment>
<evidence type="ECO:0000256" key="4">
    <source>
        <dbReference type="ARBA" id="ARBA00023125"/>
    </source>
</evidence>
<protein>
    <submittedName>
        <fullName evidence="9">War1p</fullName>
    </submittedName>
</protein>
<dbReference type="GeneID" id="30033682"/>
<dbReference type="InterPro" id="IPR051089">
    <property type="entry name" value="prtT"/>
</dbReference>
<evidence type="ECO:0000313" key="9">
    <source>
        <dbReference type="EMBL" id="ANB13540.1"/>
    </source>
</evidence>
<feature type="domain" description="Zn(2)-C6 fungal-type" evidence="8">
    <location>
        <begin position="64"/>
        <end position="99"/>
    </location>
</feature>
<keyword evidence="2" id="KW-0479">Metal-binding</keyword>
<gene>
    <name evidence="9" type="primary">WAR1</name>
    <name evidence="9" type="ORF">AWJ20_1836</name>
</gene>
<dbReference type="SMART" id="SM00066">
    <property type="entry name" value="GAL4"/>
    <property type="match status" value="1"/>
</dbReference>
<feature type="compositionally biased region" description="Polar residues" evidence="7">
    <location>
        <begin position="896"/>
        <end position="906"/>
    </location>
</feature>
<dbReference type="InterPro" id="IPR007219">
    <property type="entry name" value="XnlR_reg_dom"/>
</dbReference>
<keyword evidence="10" id="KW-1185">Reference proteome</keyword>
<keyword evidence="4" id="KW-0238">DNA-binding</keyword>
<dbReference type="SUPFAM" id="SSF57701">
    <property type="entry name" value="Zn2/Cys6 DNA-binding domain"/>
    <property type="match status" value="1"/>
</dbReference>
<evidence type="ECO:0000256" key="1">
    <source>
        <dbReference type="ARBA" id="ARBA00004123"/>
    </source>
</evidence>
<feature type="region of interest" description="Disordered" evidence="7">
    <location>
        <begin position="1"/>
        <end position="63"/>
    </location>
</feature>
<evidence type="ECO:0000256" key="7">
    <source>
        <dbReference type="SAM" id="MobiDB-lite"/>
    </source>
</evidence>
<name>A0A167E1N1_9ASCO</name>
<feature type="region of interest" description="Disordered" evidence="7">
    <location>
        <begin position="887"/>
        <end position="911"/>
    </location>
</feature>
<evidence type="ECO:0000256" key="5">
    <source>
        <dbReference type="ARBA" id="ARBA00023163"/>
    </source>
</evidence>
<keyword evidence="3" id="KW-0805">Transcription regulation</keyword>
<dbReference type="OrthoDB" id="4454541at2759"/>
<dbReference type="InterPro" id="IPR001138">
    <property type="entry name" value="Zn2Cys6_DnaBD"/>
</dbReference>